<proteinExistence type="predicted"/>
<dbReference type="AlphaFoldDB" id="A0A0J7L576"/>
<dbReference type="Proteomes" id="UP000036403">
    <property type="component" value="Unassembled WGS sequence"/>
</dbReference>
<sequence>MTKAKFFEILLSVRVAFTTRNATRIVKMERENGRVALIVRQDRAPNAFVSMHFADNDAIIDAAFEKYSRWLEEFYVRQNQRVSADHAEALEMNAEFDAARAPAVTAPRDSIEAMVQIINASKGIGRGYAAQYTAYSVMRIEADVIHLSRDVAKVLTFATPRMTARYGIMYTMFSLSGVGMYSAEYGRNEADQIARAKANGHELFFFIQQGASVTSHARPHEFFLEILPGQKIMFDGVLLEVQAAANNNLKLVEVK</sequence>
<evidence type="ECO:0000313" key="2">
    <source>
        <dbReference type="Proteomes" id="UP000036403"/>
    </source>
</evidence>
<keyword evidence="2" id="KW-1185">Reference proteome</keyword>
<comment type="caution">
    <text evidence="1">The sequence shown here is derived from an EMBL/GenBank/DDBJ whole genome shotgun (WGS) entry which is preliminary data.</text>
</comment>
<dbReference type="EMBL" id="LBMM01000680">
    <property type="protein sequence ID" value="KMQ97781.1"/>
    <property type="molecule type" value="Genomic_DNA"/>
</dbReference>
<name>A0A0J7L576_LASNI</name>
<protein>
    <submittedName>
        <fullName evidence="1">Family transcriptional regulator</fullName>
    </submittedName>
</protein>
<reference evidence="1 2" key="1">
    <citation type="submission" date="2015-04" db="EMBL/GenBank/DDBJ databases">
        <title>Lasius niger genome sequencing.</title>
        <authorList>
            <person name="Konorov E.A."/>
            <person name="Nikitin M.A."/>
            <person name="Kirill M.V."/>
            <person name="Chang P."/>
        </authorList>
    </citation>
    <scope>NUCLEOTIDE SEQUENCE [LARGE SCALE GENOMIC DNA]</scope>
    <source>
        <tissue evidence="1">Whole</tissue>
    </source>
</reference>
<gene>
    <name evidence="1" type="ORF">RF55_1860</name>
</gene>
<evidence type="ECO:0000313" key="1">
    <source>
        <dbReference type="EMBL" id="KMQ97781.1"/>
    </source>
</evidence>
<dbReference type="PaxDb" id="67767-A0A0J7L576"/>
<accession>A0A0J7L576</accession>
<organism evidence="1 2">
    <name type="scientific">Lasius niger</name>
    <name type="common">Black garden ant</name>
    <dbReference type="NCBI Taxonomy" id="67767"/>
    <lineage>
        <taxon>Eukaryota</taxon>
        <taxon>Metazoa</taxon>
        <taxon>Ecdysozoa</taxon>
        <taxon>Arthropoda</taxon>
        <taxon>Hexapoda</taxon>
        <taxon>Insecta</taxon>
        <taxon>Pterygota</taxon>
        <taxon>Neoptera</taxon>
        <taxon>Endopterygota</taxon>
        <taxon>Hymenoptera</taxon>
        <taxon>Apocrita</taxon>
        <taxon>Aculeata</taxon>
        <taxon>Formicoidea</taxon>
        <taxon>Formicidae</taxon>
        <taxon>Formicinae</taxon>
        <taxon>Lasius</taxon>
        <taxon>Lasius</taxon>
    </lineage>
</organism>